<comment type="subcellular location">
    <subcellularLocation>
        <location evidence="7">Cytoplasm</location>
    </subcellularLocation>
</comment>
<accession>A0A401ZW20</accession>
<feature type="site" description="Transition state stabilizer" evidence="7">
    <location>
        <position position="86"/>
    </location>
</feature>
<evidence type="ECO:0000313" key="12">
    <source>
        <dbReference type="Proteomes" id="UP000287352"/>
    </source>
</evidence>
<keyword evidence="7" id="KW-0963">Cytoplasm</keyword>
<feature type="binding site" evidence="7">
    <location>
        <begin position="37"/>
        <end position="41"/>
    </location>
    <ligand>
        <name>substrate</name>
    </ligand>
</feature>
<feature type="binding site" evidence="7">
    <location>
        <position position="331"/>
    </location>
    <ligand>
        <name>substrate</name>
    </ligand>
</feature>
<comment type="function">
    <text evidence="7">Catalyzes the decarboxylation of four acetate groups of uroporphyrinogen-III to yield coproporphyrinogen-III.</text>
</comment>
<name>A0A401ZW20_9CHLR</name>
<comment type="similarity">
    <text evidence="2 7 9">Belongs to the uroporphyrinogen decarboxylase family.</text>
</comment>
<keyword evidence="5 7" id="KW-0456">Lyase</keyword>
<feature type="binding site" evidence="7">
    <location>
        <position position="162"/>
    </location>
    <ligand>
        <name>substrate</name>
    </ligand>
</feature>
<feature type="binding site" evidence="7">
    <location>
        <position position="86"/>
    </location>
    <ligand>
        <name>substrate</name>
    </ligand>
</feature>
<dbReference type="Pfam" id="PF01208">
    <property type="entry name" value="URO-D"/>
    <property type="match status" value="1"/>
</dbReference>
<comment type="caution">
    <text evidence="11">The sequence shown here is derived from an EMBL/GenBank/DDBJ whole genome shotgun (WGS) entry which is preliminary data.</text>
</comment>
<dbReference type="GO" id="GO:0006782">
    <property type="term" value="P:protoporphyrinogen IX biosynthetic process"/>
    <property type="evidence" value="ECO:0007669"/>
    <property type="project" value="UniProtKB-UniRule"/>
</dbReference>
<dbReference type="InterPro" id="IPR006361">
    <property type="entry name" value="Uroporphyrinogen_deCO2ase_HemE"/>
</dbReference>
<gene>
    <name evidence="11" type="primary">hemE_1</name>
    <name evidence="7" type="synonym">hemE</name>
    <name evidence="11" type="ORF">KTT_07830</name>
</gene>
<feature type="domain" description="Uroporphyrinogen decarboxylase (URO-D)" evidence="10">
    <location>
        <begin position="32"/>
        <end position="41"/>
    </location>
</feature>
<evidence type="ECO:0000256" key="5">
    <source>
        <dbReference type="ARBA" id="ARBA00023239"/>
    </source>
</evidence>
<dbReference type="UniPathway" id="UPA00251">
    <property type="reaction ID" value="UER00321"/>
</dbReference>
<keyword evidence="12" id="KW-1185">Reference proteome</keyword>
<dbReference type="PANTHER" id="PTHR21091">
    <property type="entry name" value="METHYLTETRAHYDROFOLATE:HOMOCYSTEINE METHYLTRANSFERASE RELATED"/>
    <property type="match status" value="1"/>
</dbReference>
<dbReference type="PANTHER" id="PTHR21091:SF169">
    <property type="entry name" value="UROPORPHYRINOGEN DECARBOXYLASE"/>
    <property type="match status" value="1"/>
</dbReference>
<comment type="catalytic activity">
    <reaction evidence="7 8">
        <text>uroporphyrinogen III + 4 H(+) = coproporphyrinogen III + 4 CO2</text>
        <dbReference type="Rhea" id="RHEA:19865"/>
        <dbReference type="ChEBI" id="CHEBI:15378"/>
        <dbReference type="ChEBI" id="CHEBI:16526"/>
        <dbReference type="ChEBI" id="CHEBI:57308"/>
        <dbReference type="ChEBI" id="CHEBI:57309"/>
        <dbReference type="EC" id="4.1.1.37"/>
    </reaction>
</comment>
<dbReference type="CDD" id="cd00717">
    <property type="entry name" value="URO-D"/>
    <property type="match status" value="1"/>
</dbReference>
<evidence type="ECO:0000256" key="2">
    <source>
        <dbReference type="ARBA" id="ARBA00009935"/>
    </source>
</evidence>
<comment type="subunit">
    <text evidence="7">Homodimer.</text>
</comment>
<dbReference type="InterPro" id="IPR038071">
    <property type="entry name" value="UROD/MetE-like_sf"/>
</dbReference>
<evidence type="ECO:0000256" key="6">
    <source>
        <dbReference type="ARBA" id="ARBA00023244"/>
    </source>
</evidence>
<dbReference type="SUPFAM" id="SSF51726">
    <property type="entry name" value="UROD/MetE-like"/>
    <property type="match status" value="1"/>
</dbReference>
<dbReference type="InterPro" id="IPR000257">
    <property type="entry name" value="Uroporphyrinogen_deCOase"/>
</dbReference>
<dbReference type="NCBIfam" id="TIGR01464">
    <property type="entry name" value="hemE"/>
    <property type="match status" value="1"/>
</dbReference>
<evidence type="ECO:0000256" key="8">
    <source>
        <dbReference type="RuleBase" id="RU000554"/>
    </source>
</evidence>
<feature type="binding site" evidence="7">
    <location>
        <position position="217"/>
    </location>
    <ligand>
        <name>substrate</name>
    </ligand>
</feature>
<evidence type="ECO:0000256" key="1">
    <source>
        <dbReference type="ARBA" id="ARBA00004804"/>
    </source>
</evidence>
<reference evidence="12" key="1">
    <citation type="submission" date="2018-12" db="EMBL/GenBank/DDBJ databases">
        <title>Tengunoibacter tsumagoiensis gen. nov., sp. nov., Dictyobacter kobayashii sp. nov., D. alpinus sp. nov., and D. joshuensis sp. nov. and description of Dictyobacteraceae fam. nov. within the order Ktedonobacterales isolated from Tengu-no-mugimeshi.</title>
        <authorList>
            <person name="Wang C.M."/>
            <person name="Zheng Y."/>
            <person name="Sakai Y."/>
            <person name="Toyoda A."/>
            <person name="Minakuchi Y."/>
            <person name="Abe K."/>
            <person name="Yokota A."/>
            <person name="Yabe S."/>
        </authorList>
    </citation>
    <scope>NUCLEOTIDE SEQUENCE [LARGE SCALE GENOMIC DNA]</scope>
    <source>
        <strain evidence="12">Uno3</strain>
    </source>
</reference>
<dbReference type="EC" id="4.1.1.37" evidence="3 7"/>
<keyword evidence="4 7" id="KW-0210">Decarboxylase</keyword>
<protein>
    <recommendedName>
        <fullName evidence="3 7">Uroporphyrinogen decarboxylase</fullName>
        <shortName evidence="7">UPD</shortName>
        <shortName evidence="7">URO-D</shortName>
        <ecNumber evidence="3 7">4.1.1.37</ecNumber>
    </recommendedName>
</protein>
<comment type="pathway">
    <text evidence="1 7 8">Porphyrin-containing compound metabolism; protoporphyrin-IX biosynthesis; coproporphyrinogen-III from 5-aminolevulinate: step 4/4.</text>
</comment>
<dbReference type="HAMAP" id="MF_00218">
    <property type="entry name" value="URO_D"/>
    <property type="match status" value="1"/>
</dbReference>
<dbReference type="AlphaFoldDB" id="A0A401ZW20"/>
<dbReference type="GO" id="GO:0004853">
    <property type="term" value="F:uroporphyrinogen decarboxylase activity"/>
    <property type="evidence" value="ECO:0007669"/>
    <property type="project" value="UniProtKB-UniRule"/>
</dbReference>
<organism evidence="11 12">
    <name type="scientific">Tengunoibacter tsumagoiensis</name>
    <dbReference type="NCBI Taxonomy" id="2014871"/>
    <lineage>
        <taxon>Bacteria</taxon>
        <taxon>Bacillati</taxon>
        <taxon>Chloroflexota</taxon>
        <taxon>Ktedonobacteria</taxon>
        <taxon>Ktedonobacterales</taxon>
        <taxon>Dictyobacteraceae</taxon>
        <taxon>Tengunoibacter</taxon>
    </lineage>
</organism>
<proteinExistence type="inferred from homology"/>
<dbReference type="RefSeq" id="WP_126578487.1">
    <property type="nucleotide sequence ID" value="NZ_BIFR01000001.1"/>
</dbReference>
<dbReference type="GO" id="GO:0005829">
    <property type="term" value="C:cytosol"/>
    <property type="evidence" value="ECO:0007669"/>
    <property type="project" value="TreeGrafter"/>
</dbReference>
<dbReference type="OrthoDB" id="9780425at2"/>
<dbReference type="Proteomes" id="UP000287352">
    <property type="component" value="Unassembled WGS sequence"/>
</dbReference>
<evidence type="ECO:0000259" key="10">
    <source>
        <dbReference type="PROSITE" id="PS00906"/>
    </source>
</evidence>
<evidence type="ECO:0000256" key="9">
    <source>
        <dbReference type="RuleBase" id="RU004169"/>
    </source>
</evidence>
<evidence type="ECO:0000256" key="7">
    <source>
        <dbReference type="HAMAP-Rule" id="MF_00218"/>
    </source>
</evidence>
<dbReference type="Gene3D" id="3.20.20.210">
    <property type="match status" value="1"/>
</dbReference>
<sequence length="357" mass="39472">MQHYTFPPASSPQTGAERILNACARRPVDSTPIWFMRQAGRCIIEHQEMRKKYDLMTMLKTPELCVQATLMPVQAYGVDAAVIYADIMLPLEAMGVDVAITNSGPVIHNPIRTLQDVEALRIVEPEESVPYILESLRLLRSEIAGKQALIGIAGAPFTLACYLIEGQPSRDYTQAKTLMYSQPEIWAALMEKLSTVTASYLVAQIKAGADVVQLSDSWSGALSPSLYRRYVLPYTQRVFAAVKQTGQPAIHYGASTAALLEAMTEAGGDVIGIDWRMDLDAAWERIGTDHGIQGNLDPTFMVTPWPVLEEQTRDLLRRADGRPGHIFNLGHGVPYATEVDQIRRLVDTVHQLTAVQP</sequence>
<keyword evidence="6 7" id="KW-0627">Porphyrin biosynthesis</keyword>
<evidence type="ECO:0000256" key="4">
    <source>
        <dbReference type="ARBA" id="ARBA00022793"/>
    </source>
</evidence>
<comment type="caution">
    <text evidence="7">Lacks conserved residue(s) required for the propagation of feature annotation.</text>
</comment>
<evidence type="ECO:0000313" key="11">
    <source>
        <dbReference type="EMBL" id="GCE10924.1"/>
    </source>
</evidence>
<dbReference type="PROSITE" id="PS00906">
    <property type="entry name" value="UROD_1"/>
    <property type="match status" value="1"/>
</dbReference>
<evidence type="ECO:0000256" key="3">
    <source>
        <dbReference type="ARBA" id="ARBA00012288"/>
    </source>
</evidence>
<dbReference type="EMBL" id="BIFR01000001">
    <property type="protein sequence ID" value="GCE10924.1"/>
    <property type="molecule type" value="Genomic_DNA"/>
</dbReference>